<sequence length="77" mass="8968">MASWKYKNNISEVRKKRGLTQQQVGQAFKKKMDLTVISRWERGVVRPSANNLLELASILRINPAKLTFHNDRQDSQE</sequence>
<dbReference type="InterPro" id="IPR001387">
    <property type="entry name" value="Cro/C1-type_HTH"/>
</dbReference>
<dbReference type="Pfam" id="PF01381">
    <property type="entry name" value="HTH_3"/>
    <property type="match status" value="1"/>
</dbReference>
<dbReference type="Gene3D" id="1.10.260.40">
    <property type="entry name" value="lambda repressor-like DNA-binding domains"/>
    <property type="match status" value="1"/>
</dbReference>
<evidence type="ECO:0000313" key="2">
    <source>
        <dbReference type="EMBL" id="OMD26545.1"/>
    </source>
</evidence>
<accession>A0A1R0X1F7</accession>
<dbReference type="EMBL" id="MKQP01000041">
    <property type="protein sequence ID" value="OMD26545.1"/>
    <property type="molecule type" value="Genomic_DNA"/>
</dbReference>
<comment type="caution">
    <text evidence="2">The sequence shown here is derived from an EMBL/GenBank/DDBJ whole genome shotgun (WGS) entry which is preliminary data.</text>
</comment>
<dbReference type="AlphaFoldDB" id="A0A1R0X1F7"/>
<feature type="domain" description="HTH cro/C1-type" evidence="1">
    <location>
        <begin position="10"/>
        <end position="66"/>
    </location>
</feature>
<gene>
    <name evidence="2" type="ORF">BJP51_26810</name>
</gene>
<dbReference type="GO" id="GO:0003677">
    <property type="term" value="F:DNA binding"/>
    <property type="evidence" value="ECO:0007669"/>
    <property type="project" value="InterPro"/>
</dbReference>
<name>A0A1R0X1F7_9BACL</name>
<evidence type="ECO:0000313" key="3">
    <source>
        <dbReference type="Proteomes" id="UP000187465"/>
    </source>
</evidence>
<dbReference type="InterPro" id="IPR010982">
    <property type="entry name" value="Lambda_DNA-bd_dom_sf"/>
</dbReference>
<protein>
    <recommendedName>
        <fullName evidence="1">HTH cro/C1-type domain-containing protein</fullName>
    </recommendedName>
</protein>
<dbReference type="SUPFAM" id="SSF47413">
    <property type="entry name" value="lambda repressor-like DNA-binding domains"/>
    <property type="match status" value="1"/>
</dbReference>
<dbReference type="RefSeq" id="WP_036680595.1">
    <property type="nucleotide sequence ID" value="NZ_MKQP01000041.1"/>
</dbReference>
<evidence type="ECO:0000259" key="1">
    <source>
        <dbReference type="PROSITE" id="PS50943"/>
    </source>
</evidence>
<dbReference type="Proteomes" id="UP000187465">
    <property type="component" value="Unassembled WGS sequence"/>
</dbReference>
<dbReference type="PROSITE" id="PS50943">
    <property type="entry name" value="HTH_CROC1"/>
    <property type="match status" value="1"/>
</dbReference>
<proteinExistence type="predicted"/>
<reference evidence="2 3" key="1">
    <citation type="submission" date="2016-10" db="EMBL/GenBank/DDBJ databases">
        <title>Paenibacillus species isolates.</title>
        <authorList>
            <person name="Beno S.M."/>
        </authorList>
    </citation>
    <scope>NUCLEOTIDE SEQUENCE [LARGE SCALE GENOMIC DNA]</scope>
    <source>
        <strain evidence="2 3">FSL H7-0604</strain>
    </source>
</reference>
<dbReference type="SMART" id="SM00530">
    <property type="entry name" value="HTH_XRE"/>
    <property type="match status" value="1"/>
</dbReference>
<dbReference type="CDD" id="cd00093">
    <property type="entry name" value="HTH_XRE"/>
    <property type="match status" value="1"/>
</dbReference>
<organism evidence="2 3">
    <name type="scientific">Paenibacillus odorifer</name>
    <dbReference type="NCBI Taxonomy" id="189426"/>
    <lineage>
        <taxon>Bacteria</taxon>
        <taxon>Bacillati</taxon>
        <taxon>Bacillota</taxon>
        <taxon>Bacilli</taxon>
        <taxon>Bacillales</taxon>
        <taxon>Paenibacillaceae</taxon>
        <taxon>Paenibacillus</taxon>
    </lineage>
</organism>